<name>A0ABV9JQF8_9GAMM</name>
<comment type="similarity">
    <text evidence="1">Belongs to the LysR transcriptional regulatory family.</text>
</comment>
<dbReference type="InterPro" id="IPR036390">
    <property type="entry name" value="WH_DNA-bd_sf"/>
</dbReference>
<comment type="caution">
    <text evidence="6">The sequence shown here is derived from an EMBL/GenBank/DDBJ whole genome shotgun (WGS) entry which is preliminary data.</text>
</comment>
<evidence type="ECO:0000256" key="1">
    <source>
        <dbReference type="ARBA" id="ARBA00009437"/>
    </source>
</evidence>
<keyword evidence="7" id="KW-1185">Reference proteome</keyword>
<dbReference type="PRINTS" id="PR00039">
    <property type="entry name" value="HTHLYSR"/>
</dbReference>
<sequence>MEQLDLNALPVFFALASNRSFTATAEQLGLTKTKVSLKIKALEQQLGVQLFRRTTRQVSLTAAGEQLYQQTAPLISNLQQQLWSVQQGEQQLAGSLCISAPEDYCREVLIPLLAEFSALHPALHIELKSSDQVKDLIKEGIDLTVRVGWLKDSSQKAQRIGQFEQWLVASPAYLQRQPPPKQPGDLADHAFVSFSLLPSPLLWTFQKGAQVLQQLMKSRFSVSSSAAVSALVLQGVGLGVLTHYSAMPLVEQGKLVRLLGDWQLQSGGIYLVYPPGDHRPAKVRLFVEFLRQHLGNQA</sequence>
<dbReference type="RefSeq" id="WP_377335599.1">
    <property type="nucleotide sequence ID" value="NZ_JBHSGB010000015.1"/>
</dbReference>
<evidence type="ECO:0000259" key="5">
    <source>
        <dbReference type="PROSITE" id="PS50931"/>
    </source>
</evidence>
<keyword evidence="3" id="KW-0238">DNA-binding</keyword>
<keyword evidence="4" id="KW-0804">Transcription</keyword>
<evidence type="ECO:0000256" key="4">
    <source>
        <dbReference type="ARBA" id="ARBA00023163"/>
    </source>
</evidence>
<protein>
    <submittedName>
        <fullName evidence="6">LysR family transcriptional regulator</fullName>
    </submittedName>
</protein>
<dbReference type="Gene3D" id="3.40.190.290">
    <property type="match status" value="1"/>
</dbReference>
<dbReference type="InterPro" id="IPR000847">
    <property type="entry name" value="LysR_HTH_N"/>
</dbReference>
<dbReference type="PANTHER" id="PTHR30537:SF66">
    <property type="entry name" value="IRON-REGULATED VIRULENCE REGULATORY PROTEIN IRGB"/>
    <property type="match status" value="1"/>
</dbReference>
<gene>
    <name evidence="6" type="ORF">ACFO3I_15830</name>
</gene>
<dbReference type="InterPro" id="IPR058163">
    <property type="entry name" value="LysR-type_TF_proteobact-type"/>
</dbReference>
<reference evidence="7" key="1">
    <citation type="journal article" date="2019" name="Int. J. Syst. Evol. Microbiol.">
        <title>The Global Catalogue of Microorganisms (GCM) 10K type strain sequencing project: providing services to taxonomists for standard genome sequencing and annotation.</title>
        <authorList>
            <consortium name="The Broad Institute Genomics Platform"/>
            <consortium name="The Broad Institute Genome Sequencing Center for Infectious Disease"/>
            <person name="Wu L."/>
            <person name="Ma J."/>
        </authorList>
    </citation>
    <scope>NUCLEOTIDE SEQUENCE [LARGE SCALE GENOMIC DNA]</scope>
    <source>
        <strain evidence="7">DT28</strain>
    </source>
</reference>
<dbReference type="InterPro" id="IPR005119">
    <property type="entry name" value="LysR_subst-bd"/>
</dbReference>
<dbReference type="Gene3D" id="1.10.10.10">
    <property type="entry name" value="Winged helix-like DNA-binding domain superfamily/Winged helix DNA-binding domain"/>
    <property type="match status" value="1"/>
</dbReference>
<dbReference type="SUPFAM" id="SSF46785">
    <property type="entry name" value="Winged helix' DNA-binding domain"/>
    <property type="match status" value="1"/>
</dbReference>
<dbReference type="Proteomes" id="UP001595962">
    <property type="component" value="Unassembled WGS sequence"/>
</dbReference>
<feature type="domain" description="HTH lysR-type" evidence="5">
    <location>
        <begin position="4"/>
        <end position="61"/>
    </location>
</feature>
<dbReference type="CDD" id="cd08422">
    <property type="entry name" value="PBP2_CrgA_like"/>
    <property type="match status" value="1"/>
</dbReference>
<evidence type="ECO:0000313" key="6">
    <source>
        <dbReference type="EMBL" id="MFC4656488.1"/>
    </source>
</evidence>
<dbReference type="EMBL" id="JBHSGB010000015">
    <property type="protein sequence ID" value="MFC4656488.1"/>
    <property type="molecule type" value="Genomic_DNA"/>
</dbReference>
<dbReference type="InterPro" id="IPR036388">
    <property type="entry name" value="WH-like_DNA-bd_sf"/>
</dbReference>
<dbReference type="Pfam" id="PF03466">
    <property type="entry name" value="LysR_substrate"/>
    <property type="match status" value="1"/>
</dbReference>
<evidence type="ECO:0000256" key="3">
    <source>
        <dbReference type="ARBA" id="ARBA00023125"/>
    </source>
</evidence>
<dbReference type="PROSITE" id="PS50931">
    <property type="entry name" value="HTH_LYSR"/>
    <property type="match status" value="1"/>
</dbReference>
<proteinExistence type="inferred from homology"/>
<dbReference type="PANTHER" id="PTHR30537">
    <property type="entry name" value="HTH-TYPE TRANSCRIPTIONAL REGULATOR"/>
    <property type="match status" value="1"/>
</dbReference>
<organism evidence="6 7">
    <name type="scientific">Rheinheimera marina</name>
    <dbReference type="NCBI Taxonomy" id="1774958"/>
    <lineage>
        <taxon>Bacteria</taxon>
        <taxon>Pseudomonadati</taxon>
        <taxon>Pseudomonadota</taxon>
        <taxon>Gammaproteobacteria</taxon>
        <taxon>Chromatiales</taxon>
        <taxon>Chromatiaceae</taxon>
        <taxon>Rheinheimera</taxon>
    </lineage>
</organism>
<dbReference type="SUPFAM" id="SSF53850">
    <property type="entry name" value="Periplasmic binding protein-like II"/>
    <property type="match status" value="1"/>
</dbReference>
<evidence type="ECO:0000313" key="7">
    <source>
        <dbReference type="Proteomes" id="UP001595962"/>
    </source>
</evidence>
<evidence type="ECO:0000256" key="2">
    <source>
        <dbReference type="ARBA" id="ARBA00023015"/>
    </source>
</evidence>
<accession>A0ABV9JQF8</accession>
<dbReference type="Pfam" id="PF00126">
    <property type="entry name" value="HTH_1"/>
    <property type="match status" value="1"/>
</dbReference>
<keyword evidence="2" id="KW-0805">Transcription regulation</keyword>